<dbReference type="Gene3D" id="1.25.40.10">
    <property type="entry name" value="Tetratricopeptide repeat domain"/>
    <property type="match status" value="2"/>
</dbReference>
<keyword evidence="1" id="KW-0677">Repeat</keyword>
<dbReference type="InterPro" id="IPR019734">
    <property type="entry name" value="TPR_rpt"/>
</dbReference>
<organism evidence="4 5">
    <name type="scientific">Maridesulfovibrio hydrothermalis AM13 = DSM 14728</name>
    <dbReference type="NCBI Taxonomy" id="1121451"/>
    <lineage>
        <taxon>Bacteria</taxon>
        <taxon>Pseudomonadati</taxon>
        <taxon>Thermodesulfobacteriota</taxon>
        <taxon>Desulfovibrionia</taxon>
        <taxon>Desulfovibrionales</taxon>
        <taxon>Desulfovibrionaceae</taxon>
        <taxon>Maridesulfovibrio</taxon>
    </lineage>
</organism>
<feature type="repeat" description="TPR" evidence="3">
    <location>
        <begin position="133"/>
        <end position="166"/>
    </location>
</feature>
<gene>
    <name evidence="4" type="ORF">DESAM_20688</name>
</gene>
<dbReference type="Proteomes" id="UP000010808">
    <property type="component" value="Chromosome"/>
</dbReference>
<dbReference type="InterPro" id="IPR011990">
    <property type="entry name" value="TPR-like_helical_dom_sf"/>
</dbReference>
<dbReference type="Pfam" id="PF13432">
    <property type="entry name" value="TPR_16"/>
    <property type="match status" value="2"/>
</dbReference>
<dbReference type="STRING" id="1121451.DESAM_20688"/>
<dbReference type="HOGENOM" id="CLU_1238577_0_0_7"/>
<dbReference type="AlphaFoldDB" id="L0R9X3"/>
<sequence length="223" mass="25811">MFKKLRLKYHERMAFNGFVKSDFDTALKHFRKIAGLVPEKEGIDFNSAVCLMSLRRYDEAEKYLQSELEKGNEGLPLKQALAENAFHCGLREEALNRYNNILKYDLPDKVRMFTELKKNVMEDEKRFKDALKSRTEMEKGDSLLAQGDHKKARKHFAKAARLDPTCFQAHNNLGVIAMNFLNDYKAALTHFEKADSLNDIPAVQMNIQRLNEALLKEQEHADD</sequence>
<evidence type="ECO:0000313" key="5">
    <source>
        <dbReference type="Proteomes" id="UP000010808"/>
    </source>
</evidence>
<dbReference type="PATRIC" id="fig|1121451.3.peg.946"/>
<dbReference type="PANTHER" id="PTHR44858:SF1">
    <property type="entry name" value="UDP-N-ACETYLGLUCOSAMINE--PEPTIDE N-ACETYLGLUCOSAMINYLTRANSFERASE SPINDLY-RELATED"/>
    <property type="match status" value="1"/>
</dbReference>
<dbReference type="EMBL" id="FO203522">
    <property type="protein sequence ID" value="CCO22975.1"/>
    <property type="molecule type" value="Genomic_DNA"/>
</dbReference>
<name>L0R9X3_9BACT</name>
<evidence type="ECO:0000256" key="2">
    <source>
        <dbReference type="ARBA" id="ARBA00022803"/>
    </source>
</evidence>
<dbReference type="eggNOG" id="COG0457">
    <property type="taxonomic scope" value="Bacteria"/>
</dbReference>
<dbReference type="PROSITE" id="PS50005">
    <property type="entry name" value="TPR"/>
    <property type="match status" value="1"/>
</dbReference>
<dbReference type="RefSeq" id="WP_015335580.1">
    <property type="nucleotide sequence ID" value="NC_020055.1"/>
</dbReference>
<evidence type="ECO:0000313" key="4">
    <source>
        <dbReference type="EMBL" id="CCO22975.1"/>
    </source>
</evidence>
<dbReference type="PANTHER" id="PTHR44858">
    <property type="entry name" value="TETRATRICOPEPTIDE REPEAT PROTEIN 6"/>
    <property type="match status" value="1"/>
</dbReference>
<proteinExistence type="predicted"/>
<dbReference type="OrthoDB" id="5452572at2"/>
<reference evidence="4 5" key="1">
    <citation type="submission" date="2012-10" db="EMBL/GenBank/DDBJ databases">
        <authorList>
            <person name="Genoscope - CEA"/>
        </authorList>
    </citation>
    <scope>NUCLEOTIDE SEQUENCE [LARGE SCALE GENOMIC DNA]</scope>
    <source>
        <strain evidence="5">AM13 / DSM 14728</strain>
    </source>
</reference>
<protein>
    <recommendedName>
        <fullName evidence="6">TPR repeat-containing protein</fullName>
    </recommendedName>
</protein>
<accession>L0R9X3</accession>
<evidence type="ECO:0008006" key="6">
    <source>
        <dbReference type="Google" id="ProtNLM"/>
    </source>
</evidence>
<dbReference type="KEGG" id="dhy:DESAM_20688"/>
<evidence type="ECO:0000256" key="1">
    <source>
        <dbReference type="ARBA" id="ARBA00022737"/>
    </source>
</evidence>
<keyword evidence="2 3" id="KW-0802">TPR repeat</keyword>
<keyword evidence="5" id="KW-1185">Reference proteome</keyword>
<dbReference type="SUPFAM" id="SSF48452">
    <property type="entry name" value="TPR-like"/>
    <property type="match status" value="1"/>
</dbReference>
<dbReference type="SMART" id="SM00028">
    <property type="entry name" value="TPR"/>
    <property type="match status" value="2"/>
</dbReference>
<dbReference type="InterPro" id="IPR050498">
    <property type="entry name" value="Ycf3"/>
</dbReference>
<evidence type="ECO:0000256" key="3">
    <source>
        <dbReference type="PROSITE-ProRule" id="PRU00339"/>
    </source>
</evidence>